<evidence type="ECO:0000313" key="5">
    <source>
        <dbReference type="EMBL" id="HJB38175.1"/>
    </source>
</evidence>
<name>A0A9D2LYM4_9FIRM</name>
<evidence type="ECO:0000256" key="3">
    <source>
        <dbReference type="ARBA" id="ARBA00022679"/>
    </source>
</evidence>
<protein>
    <submittedName>
        <fullName evidence="5">RNA methyltransferase</fullName>
    </submittedName>
</protein>
<dbReference type="GO" id="GO:0005737">
    <property type="term" value="C:cytoplasm"/>
    <property type="evidence" value="ECO:0007669"/>
    <property type="project" value="UniProtKB-ARBA"/>
</dbReference>
<comment type="similarity">
    <text evidence="1">Belongs to the class IV-like SAM-binding methyltransferase superfamily. RNA methyltransferase TrmH family.</text>
</comment>
<feature type="non-terminal residue" evidence="5">
    <location>
        <position position="192"/>
    </location>
</feature>
<reference evidence="5" key="1">
    <citation type="journal article" date="2021" name="PeerJ">
        <title>Extensive microbial diversity within the chicken gut microbiome revealed by metagenomics and culture.</title>
        <authorList>
            <person name="Gilroy R."/>
            <person name="Ravi A."/>
            <person name="Getino M."/>
            <person name="Pursley I."/>
            <person name="Horton D.L."/>
            <person name="Alikhan N.F."/>
            <person name="Baker D."/>
            <person name="Gharbi K."/>
            <person name="Hall N."/>
            <person name="Watson M."/>
            <person name="Adriaenssens E.M."/>
            <person name="Foster-Nyarko E."/>
            <person name="Jarju S."/>
            <person name="Secka A."/>
            <person name="Antonio M."/>
            <person name="Oren A."/>
            <person name="Chaudhuri R.R."/>
            <person name="La Ragione R."/>
            <person name="Hildebrand F."/>
            <person name="Pallen M.J."/>
        </authorList>
    </citation>
    <scope>NUCLEOTIDE SEQUENCE</scope>
    <source>
        <strain evidence="5">ChiBcolR8-3208</strain>
    </source>
</reference>
<dbReference type="InterPro" id="IPR013123">
    <property type="entry name" value="SpoU_subst-bd"/>
</dbReference>
<dbReference type="InterPro" id="IPR029028">
    <property type="entry name" value="Alpha/beta_knot_MTases"/>
</dbReference>
<feature type="domain" description="RNA 2-O ribose methyltransferase substrate binding" evidence="4">
    <location>
        <begin position="32"/>
        <end position="106"/>
    </location>
</feature>
<reference evidence="5" key="2">
    <citation type="submission" date="2021-04" db="EMBL/GenBank/DDBJ databases">
        <authorList>
            <person name="Gilroy R."/>
        </authorList>
    </citation>
    <scope>NUCLEOTIDE SEQUENCE</scope>
    <source>
        <strain evidence="5">ChiBcolR8-3208</strain>
    </source>
</reference>
<evidence type="ECO:0000313" key="6">
    <source>
        <dbReference type="Proteomes" id="UP000824214"/>
    </source>
</evidence>
<dbReference type="InterPro" id="IPR029064">
    <property type="entry name" value="Ribosomal_eL30-like_sf"/>
</dbReference>
<dbReference type="GO" id="GO:0008173">
    <property type="term" value="F:RNA methyltransferase activity"/>
    <property type="evidence" value="ECO:0007669"/>
    <property type="project" value="InterPro"/>
</dbReference>
<dbReference type="InterPro" id="IPR029026">
    <property type="entry name" value="tRNA_m1G_MTases_N"/>
</dbReference>
<dbReference type="Gene3D" id="3.30.1330.30">
    <property type="match status" value="1"/>
</dbReference>
<dbReference type="EMBL" id="DWXZ01000192">
    <property type="protein sequence ID" value="HJB38175.1"/>
    <property type="molecule type" value="Genomic_DNA"/>
</dbReference>
<dbReference type="Gene3D" id="3.40.1280.10">
    <property type="match status" value="1"/>
</dbReference>
<comment type="caution">
    <text evidence="5">The sequence shown here is derived from an EMBL/GenBank/DDBJ whole genome shotgun (WGS) entry which is preliminary data.</text>
</comment>
<gene>
    <name evidence="5" type="ORF">H9942_08930</name>
</gene>
<dbReference type="InterPro" id="IPR051259">
    <property type="entry name" value="rRNA_Methyltransferase"/>
</dbReference>
<dbReference type="SMART" id="SM00967">
    <property type="entry name" value="SpoU_sub_bind"/>
    <property type="match status" value="1"/>
</dbReference>
<dbReference type="PANTHER" id="PTHR43191:SF2">
    <property type="entry name" value="RRNA METHYLTRANSFERASE 3, MITOCHONDRIAL"/>
    <property type="match status" value="1"/>
</dbReference>
<dbReference type="GO" id="GO:0006396">
    <property type="term" value="P:RNA processing"/>
    <property type="evidence" value="ECO:0007669"/>
    <property type="project" value="InterPro"/>
</dbReference>
<dbReference type="Pfam" id="PF00588">
    <property type="entry name" value="SpoU_methylase"/>
    <property type="match status" value="1"/>
</dbReference>
<dbReference type="InterPro" id="IPR001537">
    <property type="entry name" value="SpoU_MeTrfase"/>
</dbReference>
<dbReference type="AlphaFoldDB" id="A0A9D2LYM4"/>
<keyword evidence="2 5" id="KW-0489">Methyltransferase</keyword>
<sequence>MEAITSRQNKVVREAAELLSSAGERRKRRQFLCEGARLCEDAARSGVEILRCFVTEGAREKYAQYLRPVLAASGESYRIADHVAGLLSSTKHPQGVFCQCRWPRSLQEPPARRGTSCAVLEDLQDPGNLGTILRTAEALGVSQVCLLGECCDPLSPKALRASMGAVFRLSLWEEPQRERLCSQLRGEGYTLL</sequence>
<dbReference type="Pfam" id="PF22435">
    <property type="entry name" value="MRM3-like_sub_bind"/>
    <property type="match status" value="1"/>
</dbReference>
<dbReference type="CDD" id="cd18095">
    <property type="entry name" value="SpoU-like_rRNA-MTase"/>
    <property type="match status" value="1"/>
</dbReference>
<dbReference type="GO" id="GO:0032259">
    <property type="term" value="P:methylation"/>
    <property type="evidence" value="ECO:0007669"/>
    <property type="project" value="UniProtKB-KW"/>
</dbReference>
<dbReference type="PANTHER" id="PTHR43191">
    <property type="entry name" value="RRNA METHYLTRANSFERASE 3"/>
    <property type="match status" value="1"/>
</dbReference>
<organism evidence="5 6">
    <name type="scientific">Candidatus Acutalibacter ornithocaccae</name>
    <dbReference type="NCBI Taxonomy" id="2838416"/>
    <lineage>
        <taxon>Bacteria</taxon>
        <taxon>Bacillati</taxon>
        <taxon>Bacillota</taxon>
        <taxon>Clostridia</taxon>
        <taxon>Eubacteriales</taxon>
        <taxon>Acutalibacteraceae</taxon>
        <taxon>Acutalibacter</taxon>
    </lineage>
</organism>
<accession>A0A9D2LYM4</accession>
<dbReference type="GO" id="GO:0003723">
    <property type="term" value="F:RNA binding"/>
    <property type="evidence" value="ECO:0007669"/>
    <property type="project" value="InterPro"/>
</dbReference>
<evidence type="ECO:0000256" key="1">
    <source>
        <dbReference type="ARBA" id="ARBA00007228"/>
    </source>
</evidence>
<dbReference type="InterPro" id="IPR053888">
    <property type="entry name" value="MRM3-like_sub_bind"/>
</dbReference>
<evidence type="ECO:0000259" key="4">
    <source>
        <dbReference type="SMART" id="SM00967"/>
    </source>
</evidence>
<evidence type="ECO:0000256" key="2">
    <source>
        <dbReference type="ARBA" id="ARBA00022603"/>
    </source>
</evidence>
<dbReference type="Proteomes" id="UP000824214">
    <property type="component" value="Unassembled WGS sequence"/>
</dbReference>
<dbReference type="SUPFAM" id="SSF55315">
    <property type="entry name" value="L30e-like"/>
    <property type="match status" value="1"/>
</dbReference>
<proteinExistence type="inferred from homology"/>
<dbReference type="SUPFAM" id="SSF75217">
    <property type="entry name" value="alpha/beta knot"/>
    <property type="match status" value="1"/>
</dbReference>
<keyword evidence="3" id="KW-0808">Transferase</keyword>